<comment type="caution">
    <text evidence="2">The sequence shown here is derived from an EMBL/GenBank/DDBJ whole genome shotgun (WGS) entry which is preliminary data.</text>
</comment>
<evidence type="ECO:0000313" key="2">
    <source>
        <dbReference type="EMBL" id="CAA7039288.1"/>
    </source>
</evidence>
<feature type="region of interest" description="Disordered" evidence="1">
    <location>
        <begin position="51"/>
        <end position="90"/>
    </location>
</feature>
<keyword evidence="3" id="KW-1185">Reference proteome</keyword>
<dbReference type="Proteomes" id="UP000467841">
    <property type="component" value="Unassembled WGS sequence"/>
</dbReference>
<name>A0A6D2JH71_9BRAS</name>
<feature type="compositionally biased region" description="Basic and acidic residues" evidence="1">
    <location>
        <begin position="51"/>
        <end position="75"/>
    </location>
</feature>
<gene>
    <name evidence="2" type="ORF">MERR_LOCUS26523</name>
</gene>
<evidence type="ECO:0000256" key="1">
    <source>
        <dbReference type="SAM" id="MobiDB-lite"/>
    </source>
</evidence>
<reference evidence="2" key="1">
    <citation type="submission" date="2020-01" db="EMBL/GenBank/DDBJ databases">
        <authorList>
            <person name="Mishra B."/>
        </authorList>
    </citation>
    <scope>NUCLEOTIDE SEQUENCE [LARGE SCALE GENOMIC DNA]</scope>
</reference>
<dbReference type="AlphaFoldDB" id="A0A6D2JH71"/>
<organism evidence="2 3">
    <name type="scientific">Microthlaspi erraticum</name>
    <dbReference type="NCBI Taxonomy" id="1685480"/>
    <lineage>
        <taxon>Eukaryota</taxon>
        <taxon>Viridiplantae</taxon>
        <taxon>Streptophyta</taxon>
        <taxon>Embryophyta</taxon>
        <taxon>Tracheophyta</taxon>
        <taxon>Spermatophyta</taxon>
        <taxon>Magnoliopsida</taxon>
        <taxon>eudicotyledons</taxon>
        <taxon>Gunneridae</taxon>
        <taxon>Pentapetalae</taxon>
        <taxon>rosids</taxon>
        <taxon>malvids</taxon>
        <taxon>Brassicales</taxon>
        <taxon>Brassicaceae</taxon>
        <taxon>Coluteocarpeae</taxon>
        <taxon>Microthlaspi</taxon>
    </lineage>
</organism>
<sequence>MSPVVSDYDLFQAAAEFKKENTKRIADHLKIPESEVQRRLHFLINDLERPVKGEKSEKGKRKWSEKEEKEKEEKGKKIRLGPRKRLQLDD</sequence>
<dbReference type="EMBL" id="CACVBM020001207">
    <property type="protein sequence ID" value="CAA7039288.1"/>
    <property type="molecule type" value="Genomic_DNA"/>
</dbReference>
<accession>A0A6D2JH71</accession>
<protein>
    <submittedName>
        <fullName evidence="2">Uncharacterized protein</fullName>
    </submittedName>
</protein>
<proteinExistence type="predicted"/>
<feature type="compositionally biased region" description="Basic residues" evidence="1">
    <location>
        <begin position="76"/>
        <end position="90"/>
    </location>
</feature>
<evidence type="ECO:0000313" key="3">
    <source>
        <dbReference type="Proteomes" id="UP000467841"/>
    </source>
</evidence>